<evidence type="ECO:0000256" key="1">
    <source>
        <dbReference type="SAM" id="Coils"/>
    </source>
</evidence>
<evidence type="ECO:0000313" key="3">
    <source>
        <dbReference type="EMBL" id="SCZ81329.1"/>
    </source>
</evidence>
<keyword evidence="2" id="KW-0472">Membrane</keyword>
<organism evidence="3 4">
    <name type="scientific">Pseudobutyrivibrio xylanivorans</name>
    <dbReference type="NCBI Taxonomy" id="185007"/>
    <lineage>
        <taxon>Bacteria</taxon>
        <taxon>Bacillati</taxon>
        <taxon>Bacillota</taxon>
        <taxon>Clostridia</taxon>
        <taxon>Lachnospirales</taxon>
        <taxon>Lachnospiraceae</taxon>
        <taxon>Pseudobutyrivibrio</taxon>
    </lineage>
</organism>
<protein>
    <submittedName>
        <fullName evidence="3">Uncharacterized protein</fullName>
    </submittedName>
</protein>
<accession>A0A1G5S6Y5</accession>
<reference evidence="3 4" key="1">
    <citation type="submission" date="2016-10" db="EMBL/GenBank/DDBJ databases">
        <authorList>
            <person name="de Groot N.N."/>
        </authorList>
    </citation>
    <scope>NUCLEOTIDE SEQUENCE [LARGE SCALE GENOMIC DNA]</scope>
    <source>
        <strain evidence="3 4">DSM 10317</strain>
    </source>
</reference>
<name>A0A1G5S6Y5_PSEXY</name>
<keyword evidence="1" id="KW-0175">Coiled coil</keyword>
<keyword evidence="2" id="KW-1133">Transmembrane helix</keyword>
<feature type="coiled-coil region" evidence="1">
    <location>
        <begin position="25"/>
        <end position="99"/>
    </location>
</feature>
<dbReference type="EMBL" id="FMWK01000020">
    <property type="protein sequence ID" value="SCZ81329.1"/>
    <property type="molecule type" value="Genomic_DNA"/>
</dbReference>
<dbReference type="RefSeq" id="WP_090164182.1">
    <property type="nucleotide sequence ID" value="NZ_FMWK01000020.1"/>
</dbReference>
<evidence type="ECO:0000256" key="2">
    <source>
        <dbReference type="SAM" id="Phobius"/>
    </source>
</evidence>
<proteinExistence type="predicted"/>
<sequence length="262" mass="30849">MKEYILYLIVIISVVVAFLTIYFAVKNYRKKKRVLEDEIDNAYEQLHKAEVEAKNNIDEMERLARRRINTAEAELQRKTDELNNRLNEFNNRVNQFNKEQALRESLEGKSDRDVIVEMHVKAERISESLNIIENKLVGVRDYSNKLSCLENNLSVTFNELENFLKESVSEMQGKLQESFDELDYSIRDTISENMKSLDEEDMRNAVSQALDYDSYSFVSKIEDSVQEAIRSELDSKLNELDSKFDDFDWKLNNIESKFDTYN</sequence>
<dbReference type="Proteomes" id="UP000199428">
    <property type="component" value="Unassembled WGS sequence"/>
</dbReference>
<gene>
    <name evidence="3" type="ORF">SAMN02910350_02762</name>
</gene>
<evidence type="ECO:0000313" key="4">
    <source>
        <dbReference type="Proteomes" id="UP000199428"/>
    </source>
</evidence>
<keyword evidence="2" id="KW-0812">Transmembrane</keyword>
<dbReference type="AlphaFoldDB" id="A0A1G5S6Y5"/>
<feature type="transmembrane region" description="Helical" evidence="2">
    <location>
        <begin position="6"/>
        <end position="25"/>
    </location>
</feature>